<feature type="transmembrane region" description="Helical" evidence="1">
    <location>
        <begin position="71"/>
        <end position="91"/>
    </location>
</feature>
<name>A0A1N6H1W6_9FLAO</name>
<evidence type="ECO:0008006" key="4">
    <source>
        <dbReference type="Google" id="ProtNLM"/>
    </source>
</evidence>
<evidence type="ECO:0000313" key="2">
    <source>
        <dbReference type="EMBL" id="SIO13801.1"/>
    </source>
</evidence>
<proteinExistence type="predicted"/>
<protein>
    <recommendedName>
        <fullName evidence="4">Lycopene cyclase domain-containing protein</fullName>
    </recommendedName>
</protein>
<dbReference type="AlphaFoldDB" id="A0A1N6H1W6"/>
<feature type="transmembrane region" description="Helical" evidence="1">
    <location>
        <begin position="6"/>
        <end position="24"/>
    </location>
</feature>
<reference evidence="3" key="1">
    <citation type="submission" date="2016-11" db="EMBL/GenBank/DDBJ databases">
        <authorList>
            <person name="Varghese N."/>
            <person name="Submissions S."/>
        </authorList>
    </citation>
    <scope>NUCLEOTIDE SEQUENCE [LARGE SCALE GENOMIC DNA]</scope>
    <source>
        <strain evidence="3">DSM 27623</strain>
    </source>
</reference>
<dbReference type="RefSeq" id="WP_074235290.1">
    <property type="nucleotide sequence ID" value="NZ_FSRK01000001.1"/>
</dbReference>
<dbReference type="Proteomes" id="UP000185207">
    <property type="component" value="Unassembled WGS sequence"/>
</dbReference>
<sequence>MLLGIFDYILLVVILIFNIGVWKYKIIKKGSKILYLSIFLLFGFIIPFFSIDFEIKNASKNIKEIDSFTFLYTYFRFPTWWLFGISEIFFLKYQIKNSIRNSNS</sequence>
<dbReference type="EMBL" id="FSRK01000001">
    <property type="protein sequence ID" value="SIO13801.1"/>
    <property type="molecule type" value="Genomic_DNA"/>
</dbReference>
<evidence type="ECO:0000313" key="3">
    <source>
        <dbReference type="Proteomes" id="UP000185207"/>
    </source>
</evidence>
<keyword evidence="1" id="KW-0472">Membrane</keyword>
<evidence type="ECO:0000256" key="1">
    <source>
        <dbReference type="SAM" id="Phobius"/>
    </source>
</evidence>
<gene>
    <name evidence="2" type="ORF">SAMN05444409_2205</name>
</gene>
<keyword evidence="3" id="KW-1185">Reference proteome</keyword>
<organism evidence="2 3">
    <name type="scientific">Epilithonimonas zeae</name>
    <dbReference type="NCBI Taxonomy" id="1416779"/>
    <lineage>
        <taxon>Bacteria</taxon>
        <taxon>Pseudomonadati</taxon>
        <taxon>Bacteroidota</taxon>
        <taxon>Flavobacteriia</taxon>
        <taxon>Flavobacteriales</taxon>
        <taxon>Weeksellaceae</taxon>
        <taxon>Chryseobacterium group</taxon>
        <taxon>Epilithonimonas</taxon>
    </lineage>
</organism>
<dbReference type="OrthoDB" id="1275068at2"/>
<accession>A0A1N6H1W6</accession>
<keyword evidence="1" id="KW-0812">Transmembrane</keyword>
<feature type="transmembrane region" description="Helical" evidence="1">
    <location>
        <begin position="33"/>
        <end position="51"/>
    </location>
</feature>
<keyword evidence="1" id="KW-1133">Transmembrane helix</keyword>
<dbReference type="STRING" id="1416779.SAMN05444409_2205"/>